<dbReference type="EMBL" id="BARV01023076">
    <property type="protein sequence ID" value="GAI27289.1"/>
    <property type="molecule type" value="Genomic_DNA"/>
</dbReference>
<sequence>MEAYMAGSGKIEAEKDQGKNNKAESLQKKDRRTREVMRN</sequence>
<comment type="caution">
    <text evidence="2">The sequence shown here is derived from an EMBL/GenBank/DDBJ whole genome shotgun (WGS) entry which is preliminary data.</text>
</comment>
<organism evidence="2">
    <name type="scientific">marine sediment metagenome</name>
    <dbReference type="NCBI Taxonomy" id="412755"/>
    <lineage>
        <taxon>unclassified sequences</taxon>
        <taxon>metagenomes</taxon>
        <taxon>ecological metagenomes</taxon>
    </lineage>
</organism>
<proteinExistence type="predicted"/>
<feature type="non-terminal residue" evidence="2">
    <location>
        <position position="39"/>
    </location>
</feature>
<evidence type="ECO:0000256" key="1">
    <source>
        <dbReference type="SAM" id="MobiDB-lite"/>
    </source>
</evidence>
<protein>
    <submittedName>
        <fullName evidence="2">Uncharacterized protein</fullName>
    </submittedName>
</protein>
<feature type="compositionally biased region" description="Basic and acidic residues" evidence="1">
    <location>
        <begin position="11"/>
        <end position="39"/>
    </location>
</feature>
<feature type="region of interest" description="Disordered" evidence="1">
    <location>
        <begin position="1"/>
        <end position="39"/>
    </location>
</feature>
<evidence type="ECO:0000313" key="2">
    <source>
        <dbReference type="EMBL" id="GAI27289.1"/>
    </source>
</evidence>
<reference evidence="2" key="1">
    <citation type="journal article" date="2014" name="Front. Microbiol.">
        <title>High frequency of phylogenetically diverse reductive dehalogenase-homologous genes in deep subseafloor sedimentary metagenomes.</title>
        <authorList>
            <person name="Kawai M."/>
            <person name="Futagami T."/>
            <person name="Toyoda A."/>
            <person name="Takaki Y."/>
            <person name="Nishi S."/>
            <person name="Hori S."/>
            <person name="Arai W."/>
            <person name="Tsubouchi T."/>
            <person name="Morono Y."/>
            <person name="Uchiyama I."/>
            <person name="Ito T."/>
            <person name="Fujiyama A."/>
            <person name="Inagaki F."/>
            <person name="Takami H."/>
        </authorList>
    </citation>
    <scope>NUCLEOTIDE SEQUENCE</scope>
    <source>
        <strain evidence="2">Expedition CK06-06</strain>
    </source>
</reference>
<dbReference type="AlphaFoldDB" id="X1P8N3"/>
<name>X1P8N3_9ZZZZ</name>
<gene>
    <name evidence="2" type="ORF">S06H3_37917</name>
</gene>
<accession>X1P8N3</accession>